<protein>
    <submittedName>
        <fullName evidence="1">Uncharacterized protein</fullName>
    </submittedName>
</protein>
<accession>A0A815RLE1</accession>
<evidence type="ECO:0000313" key="1">
    <source>
        <dbReference type="EMBL" id="CAF1476629.1"/>
    </source>
</evidence>
<proteinExistence type="predicted"/>
<dbReference type="Proteomes" id="UP000663852">
    <property type="component" value="Unassembled WGS sequence"/>
</dbReference>
<sequence length="149" mass="17408">MELIDIDITSSNSVEVSPSRTQKNQHFTTTSIEHLLKRKDSRKEFIIVENNQKKKTSTAWSQFDFPARLTEDGTYNRLLGFASCFQCKSTYTFQPDRSGSTHTATHILKIEWNATYDFYFFEVLPFLLISDHKSNINRSYHFINTNNHS</sequence>
<comment type="caution">
    <text evidence="1">The sequence shown here is derived from an EMBL/GenBank/DDBJ whole genome shotgun (WGS) entry which is preliminary data.</text>
</comment>
<dbReference type="OrthoDB" id="10046500at2759"/>
<gene>
    <name evidence="1" type="ORF">EDS130_LOCUS41159</name>
</gene>
<reference evidence="1" key="1">
    <citation type="submission" date="2021-02" db="EMBL/GenBank/DDBJ databases">
        <authorList>
            <person name="Nowell W R."/>
        </authorList>
    </citation>
    <scope>NUCLEOTIDE SEQUENCE</scope>
</reference>
<evidence type="ECO:0000313" key="2">
    <source>
        <dbReference type="Proteomes" id="UP000663852"/>
    </source>
</evidence>
<organism evidence="1 2">
    <name type="scientific">Adineta ricciae</name>
    <name type="common">Rotifer</name>
    <dbReference type="NCBI Taxonomy" id="249248"/>
    <lineage>
        <taxon>Eukaryota</taxon>
        <taxon>Metazoa</taxon>
        <taxon>Spiralia</taxon>
        <taxon>Gnathifera</taxon>
        <taxon>Rotifera</taxon>
        <taxon>Eurotatoria</taxon>
        <taxon>Bdelloidea</taxon>
        <taxon>Adinetida</taxon>
        <taxon>Adinetidae</taxon>
        <taxon>Adineta</taxon>
    </lineage>
</organism>
<name>A0A815RLE1_ADIRI</name>
<dbReference type="AlphaFoldDB" id="A0A815RLE1"/>
<dbReference type="EMBL" id="CAJNOJ010000527">
    <property type="protein sequence ID" value="CAF1476629.1"/>
    <property type="molecule type" value="Genomic_DNA"/>
</dbReference>